<dbReference type="SMART" id="SM00304">
    <property type="entry name" value="HAMP"/>
    <property type="match status" value="1"/>
</dbReference>
<dbReference type="Gene3D" id="3.30.450.20">
    <property type="entry name" value="PAS domain"/>
    <property type="match status" value="4"/>
</dbReference>
<keyword evidence="1" id="KW-0812">Transmembrane</keyword>
<dbReference type="PROSITE" id="PS50885">
    <property type="entry name" value="HAMP"/>
    <property type="match status" value="1"/>
</dbReference>
<feature type="transmembrane region" description="Helical" evidence="1">
    <location>
        <begin position="312"/>
        <end position="331"/>
    </location>
</feature>
<dbReference type="InterPro" id="IPR000700">
    <property type="entry name" value="PAS-assoc_C"/>
</dbReference>
<dbReference type="InterPro" id="IPR000014">
    <property type="entry name" value="PAS"/>
</dbReference>
<dbReference type="PROSITE" id="PS50113">
    <property type="entry name" value="PAC"/>
    <property type="match status" value="2"/>
</dbReference>
<dbReference type="Pfam" id="PF08448">
    <property type="entry name" value="PAS_4"/>
    <property type="match status" value="2"/>
</dbReference>
<dbReference type="InterPro" id="IPR029787">
    <property type="entry name" value="Nucleotide_cyclase"/>
</dbReference>
<feature type="domain" description="PAS" evidence="2">
    <location>
        <begin position="415"/>
        <end position="469"/>
    </location>
</feature>
<dbReference type="NCBIfam" id="TIGR00229">
    <property type="entry name" value="sensory_box"/>
    <property type="match status" value="3"/>
</dbReference>
<dbReference type="CDD" id="cd12914">
    <property type="entry name" value="PDC1_DGC_like"/>
    <property type="match status" value="1"/>
</dbReference>
<dbReference type="CDD" id="cd18774">
    <property type="entry name" value="PDC2_HK_sensor"/>
    <property type="match status" value="1"/>
</dbReference>
<dbReference type="SMART" id="SM00267">
    <property type="entry name" value="GGDEF"/>
    <property type="match status" value="1"/>
</dbReference>
<feature type="transmembrane region" description="Helical" evidence="1">
    <location>
        <begin position="20"/>
        <end position="45"/>
    </location>
</feature>
<keyword evidence="1" id="KW-0472">Membrane</keyword>
<feature type="domain" description="PAC" evidence="3">
    <location>
        <begin position="623"/>
        <end position="675"/>
    </location>
</feature>
<dbReference type="InterPro" id="IPR001610">
    <property type="entry name" value="PAC"/>
</dbReference>
<dbReference type="SUPFAM" id="SSF55785">
    <property type="entry name" value="PYP-like sensor domain (PAS domain)"/>
    <property type="match status" value="3"/>
</dbReference>
<dbReference type="EMBL" id="JBHRVV010000001">
    <property type="protein sequence ID" value="MFC3457405.1"/>
    <property type="molecule type" value="Genomic_DNA"/>
</dbReference>
<dbReference type="Pfam" id="PF00990">
    <property type="entry name" value="GGDEF"/>
    <property type="match status" value="1"/>
</dbReference>
<evidence type="ECO:0000259" key="5">
    <source>
        <dbReference type="PROSITE" id="PS50887"/>
    </source>
</evidence>
<dbReference type="SMART" id="SM00086">
    <property type="entry name" value="PAC"/>
    <property type="match status" value="2"/>
</dbReference>
<dbReference type="CDD" id="cd01949">
    <property type="entry name" value="GGDEF"/>
    <property type="match status" value="1"/>
</dbReference>
<dbReference type="PANTHER" id="PTHR44757">
    <property type="entry name" value="DIGUANYLATE CYCLASE DGCP"/>
    <property type="match status" value="1"/>
</dbReference>
<dbReference type="CDD" id="cd00130">
    <property type="entry name" value="PAS"/>
    <property type="match status" value="3"/>
</dbReference>
<sequence length="964" mass="105928">MPLKHRSNPLRFDLLRFDHIALAPSLGIAMAAAVLLLTFVALQLVGHTASEQAERDAGRSLAELAFQTTDKLDRGMYERYREVMLMAERHEIIDGDVPAAAKRAVLDSMQATYPYYAWIGLTDKAGRVQAATRGLLENADVSERPWFAAAHQGEHLHDVHEAVLLAKLLPDPGGEPWRFFDIAFPFRDKNGAIAGVLGAHLSWRWAADIERSVLRPLADRKAVDTLILSRTGAVLLGPKAFAGKVLDQDSVRLSRQGGTGSVIETWPNGRRYLVGYSPSRAYGPYPGLGWVVVVRQPLEEAYRPIASLEDKLLWGGLAASLLGGLAVWALARSITRPLQTITEHADRLREGEVQAIPPVRSRLAEVRILQDALDALLAKLRGNEQGLRELNARLESRVQERTLALEAAVATSRAGKRRTRAIIDTALDAFVGVDAAGNIIDWNPRAEEIFGWTRDEALGRSVSSLMIPQRYRDAHDRGIERFSIAGSTGVVGKRLQLVARRRNGKEFPVEMTIGLVNEGESHFFGAFMQDISERKRIEDELARERELLNAVLKSIDVGVVVCSREGKVTLFNRAAREINGLPLGAAAFEERERHYQLLAADGETPIPGPQTPLNRALAGELVENAEVVVRRLNGAPRTVFASGRALHALDGTNIGAVIALKDVTELRESARRLEASERTLRTITDNLPVLIAYIDREERYRFVNATYEKWYGVPVTDIVGKTVREALGDELYARDADFLRRGLAGEAVRFEARMPGPDGPRTVEVTALPDVQDGVCRGVYALSADVSAAKRHEEELNRLARIDLLTGLPNRRSYGERLEEALRRARRGGLPIALMYLDVDHFKQVNDTLGHAAGDAVLHEFAQRVKAAVRATDTVCRLAGDEFTVILEGLKSAEEAALVAAKILQAFARPMLLEQGEWKVSTSIGLAYSGGADIGAEGLGAAADAALYHAKKEGRGRYALRQVD</sequence>
<feature type="domain" description="PAC" evidence="3">
    <location>
        <begin position="493"/>
        <end position="543"/>
    </location>
</feature>
<dbReference type="InterPro" id="IPR013767">
    <property type="entry name" value="PAS_fold"/>
</dbReference>
<dbReference type="InterPro" id="IPR003660">
    <property type="entry name" value="HAMP_dom"/>
</dbReference>
<dbReference type="InterPro" id="IPR000160">
    <property type="entry name" value="GGDEF_dom"/>
</dbReference>
<dbReference type="SUPFAM" id="SSF55073">
    <property type="entry name" value="Nucleotide cyclase"/>
    <property type="match status" value="1"/>
</dbReference>
<dbReference type="PROSITE" id="PS50112">
    <property type="entry name" value="PAS"/>
    <property type="match status" value="2"/>
</dbReference>
<comment type="caution">
    <text evidence="6">The sequence shown here is derived from an EMBL/GenBank/DDBJ whole genome shotgun (WGS) entry which is preliminary data.</text>
</comment>
<dbReference type="Gene3D" id="3.30.70.270">
    <property type="match status" value="1"/>
</dbReference>
<proteinExistence type="predicted"/>
<dbReference type="Pfam" id="PF00989">
    <property type="entry name" value="PAS"/>
    <property type="match status" value="1"/>
</dbReference>
<dbReference type="InterPro" id="IPR052155">
    <property type="entry name" value="Biofilm_reg_signaling"/>
</dbReference>
<dbReference type="NCBIfam" id="TIGR00254">
    <property type="entry name" value="GGDEF"/>
    <property type="match status" value="1"/>
</dbReference>
<evidence type="ECO:0000259" key="4">
    <source>
        <dbReference type="PROSITE" id="PS50885"/>
    </source>
</evidence>
<feature type="domain" description="PAS" evidence="2">
    <location>
        <begin position="676"/>
        <end position="746"/>
    </location>
</feature>
<dbReference type="RefSeq" id="WP_379733677.1">
    <property type="nucleotide sequence ID" value="NZ_JBHRVV010000001.1"/>
</dbReference>
<gene>
    <name evidence="6" type="ORF">ACFOPH_04000</name>
</gene>
<dbReference type="Pfam" id="PF00672">
    <property type="entry name" value="HAMP"/>
    <property type="match status" value="1"/>
</dbReference>
<reference evidence="7" key="1">
    <citation type="journal article" date="2019" name="Int. J. Syst. Evol. Microbiol.">
        <title>The Global Catalogue of Microorganisms (GCM) 10K type strain sequencing project: providing services to taxonomists for standard genome sequencing and annotation.</title>
        <authorList>
            <consortium name="The Broad Institute Genomics Platform"/>
            <consortium name="The Broad Institute Genome Sequencing Center for Infectious Disease"/>
            <person name="Wu L."/>
            <person name="Ma J."/>
        </authorList>
    </citation>
    <scope>NUCLEOTIDE SEQUENCE [LARGE SCALE GENOMIC DNA]</scope>
    <source>
        <strain evidence="7">CCM 7480</strain>
    </source>
</reference>
<feature type="domain" description="GGDEF" evidence="5">
    <location>
        <begin position="830"/>
        <end position="963"/>
    </location>
</feature>
<dbReference type="InterPro" id="IPR013656">
    <property type="entry name" value="PAS_4"/>
</dbReference>
<accession>A0ABV7PGX7</accession>
<dbReference type="PANTHER" id="PTHR44757:SF2">
    <property type="entry name" value="BIOFILM ARCHITECTURE MAINTENANCE PROTEIN MBAA"/>
    <property type="match status" value="1"/>
</dbReference>
<evidence type="ECO:0000313" key="7">
    <source>
        <dbReference type="Proteomes" id="UP001595665"/>
    </source>
</evidence>
<keyword evidence="7" id="KW-1185">Reference proteome</keyword>
<dbReference type="SUPFAM" id="SSF158472">
    <property type="entry name" value="HAMP domain-like"/>
    <property type="match status" value="1"/>
</dbReference>
<dbReference type="InterPro" id="IPR035965">
    <property type="entry name" value="PAS-like_dom_sf"/>
</dbReference>
<evidence type="ECO:0000256" key="1">
    <source>
        <dbReference type="SAM" id="Phobius"/>
    </source>
</evidence>
<feature type="domain" description="HAMP" evidence="4">
    <location>
        <begin position="332"/>
        <end position="385"/>
    </location>
</feature>
<name>A0ABV7PGX7_9BURK</name>
<protein>
    <submittedName>
        <fullName evidence="6">PAS domain S-box protein</fullName>
    </submittedName>
</protein>
<keyword evidence="1" id="KW-1133">Transmembrane helix</keyword>
<dbReference type="PROSITE" id="PS50887">
    <property type="entry name" value="GGDEF"/>
    <property type="match status" value="1"/>
</dbReference>
<evidence type="ECO:0000313" key="6">
    <source>
        <dbReference type="EMBL" id="MFC3457405.1"/>
    </source>
</evidence>
<dbReference type="Proteomes" id="UP001595665">
    <property type="component" value="Unassembled WGS sequence"/>
</dbReference>
<evidence type="ECO:0000259" key="3">
    <source>
        <dbReference type="PROSITE" id="PS50113"/>
    </source>
</evidence>
<dbReference type="SMART" id="SM00091">
    <property type="entry name" value="PAS"/>
    <property type="match status" value="3"/>
</dbReference>
<dbReference type="Gene3D" id="6.10.340.10">
    <property type="match status" value="1"/>
</dbReference>
<evidence type="ECO:0000259" key="2">
    <source>
        <dbReference type="PROSITE" id="PS50112"/>
    </source>
</evidence>
<organism evidence="6 7">
    <name type="scientific">Massilia haematophila</name>
    <dbReference type="NCBI Taxonomy" id="457923"/>
    <lineage>
        <taxon>Bacteria</taxon>
        <taxon>Pseudomonadati</taxon>
        <taxon>Pseudomonadota</taxon>
        <taxon>Betaproteobacteria</taxon>
        <taxon>Burkholderiales</taxon>
        <taxon>Oxalobacteraceae</taxon>
        <taxon>Telluria group</taxon>
        <taxon>Massilia</taxon>
    </lineage>
</organism>
<dbReference type="InterPro" id="IPR043128">
    <property type="entry name" value="Rev_trsase/Diguanyl_cyclase"/>
</dbReference>